<keyword evidence="3" id="KW-0804">Transcription</keyword>
<feature type="compositionally biased region" description="Low complexity" evidence="5">
    <location>
        <begin position="192"/>
        <end position="225"/>
    </location>
</feature>
<reference evidence="7" key="1">
    <citation type="submission" date="2016-10" db="EMBL/GenBank/DDBJ databases">
        <authorList>
            <person name="Benchimol M."/>
            <person name="Almeida L.G."/>
            <person name="Vasconcelos A.T."/>
            <person name="Perreira-Neves A."/>
            <person name="Rosa I.A."/>
            <person name="Tasca T."/>
            <person name="Bogo M.R."/>
            <person name="de Souza W."/>
        </authorList>
    </citation>
    <scope>NUCLEOTIDE SEQUENCE [LARGE SCALE GENOMIC DNA]</scope>
    <source>
        <strain evidence="7">K</strain>
    </source>
</reference>
<evidence type="ECO:0000259" key="6">
    <source>
        <dbReference type="PROSITE" id="PS50118"/>
    </source>
</evidence>
<keyword evidence="1" id="KW-0805">Transcription regulation</keyword>
<feature type="domain" description="HMG box" evidence="6">
    <location>
        <begin position="41"/>
        <end position="109"/>
    </location>
</feature>
<dbReference type="Proteomes" id="UP000179807">
    <property type="component" value="Unassembled WGS sequence"/>
</dbReference>
<dbReference type="InterPro" id="IPR036910">
    <property type="entry name" value="HMG_box_dom_sf"/>
</dbReference>
<evidence type="ECO:0000256" key="2">
    <source>
        <dbReference type="ARBA" id="ARBA00023125"/>
    </source>
</evidence>
<dbReference type="OrthoDB" id="6247875at2759"/>
<evidence type="ECO:0000256" key="3">
    <source>
        <dbReference type="ARBA" id="ARBA00023163"/>
    </source>
</evidence>
<dbReference type="SUPFAM" id="SSF47095">
    <property type="entry name" value="HMG-box"/>
    <property type="match status" value="1"/>
</dbReference>
<dbReference type="PROSITE" id="PS50118">
    <property type="entry name" value="HMG_BOX_2"/>
    <property type="match status" value="1"/>
</dbReference>
<dbReference type="GeneID" id="94842965"/>
<dbReference type="PANTHER" id="PTHR10270:SF161">
    <property type="entry name" value="SEX-DETERMINING REGION Y PROTEIN"/>
    <property type="match status" value="1"/>
</dbReference>
<dbReference type="GO" id="GO:0005634">
    <property type="term" value="C:nucleus"/>
    <property type="evidence" value="ECO:0007669"/>
    <property type="project" value="UniProtKB-UniRule"/>
</dbReference>
<name>A0A1J4JQ35_9EUKA</name>
<dbReference type="FunFam" id="1.10.30.10:FF:000041">
    <property type="entry name" value="HMG box family protein"/>
    <property type="match status" value="1"/>
</dbReference>
<keyword evidence="2 4" id="KW-0238">DNA-binding</keyword>
<accession>A0A1J4JQ35</accession>
<feature type="region of interest" description="Disordered" evidence="5">
    <location>
        <begin position="192"/>
        <end position="242"/>
    </location>
</feature>
<dbReference type="AlphaFoldDB" id="A0A1J4JQ35"/>
<evidence type="ECO:0000256" key="1">
    <source>
        <dbReference type="ARBA" id="ARBA00023015"/>
    </source>
</evidence>
<dbReference type="EMBL" id="MLAK01000922">
    <property type="protein sequence ID" value="OHT01225.1"/>
    <property type="molecule type" value="Genomic_DNA"/>
</dbReference>
<dbReference type="GO" id="GO:0001228">
    <property type="term" value="F:DNA-binding transcription activator activity, RNA polymerase II-specific"/>
    <property type="evidence" value="ECO:0007669"/>
    <property type="project" value="TreeGrafter"/>
</dbReference>
<comment type="caution">
    <text evidence="7">The sequence shown here is derived from an EMBL/GenBank/DDBJ whole genome shotgun (WGS) entry which is preliminary data.</text>
</comment>
<gene>
    <name evidence="7" type="ORF">TRFO_32008</name>
</gene>
<protein>
    <submittedName>
        <fullName evidence="7">HMG box family protein</fullName>
    </submittedName>
</protein>
<evidence type="ECO:0000313" key="8">
    <source>
        <dbReference type="Proteomes" id="UP000179807"/>
    </source>
</evidence>
<keyword evidence="8" id="KW-1185">Reference proteome</keyword>
<dbReference type="VEuPathDB" id="TrichDB:TRFO_32008"/>
<dbReference type="CDD" id="cd01389">
    <property type="entry name" value="HMG-box_ROX1-like"/>
    <property type="match status" value="1"/>
</dbReference>
<dbReference type="SMART" id="SM00398">
    <property type="entry name" value="HMG"/>
    <property type="match status" value="1"/>
</dbReference>
<dbReference type="InterPro" id="IPR009071">
    <property type="entry name" value="HMG_box_dom"/>
</dbReference>
<evidence type="ECO:0000256" key="4">
    <source>
        <dbReference type="PROSITE-ProRule" id="PRU00267"/>
    </source>
</evidence>
<feature type="DNA-binding region" description="HMG box" evidence="4">
    <location>
        <begin position="41"/>
        <end position="109"/>
    </location>
</feature>
<dbReference type="GO" id="GO:0030154">
    <property type="term" value="P:cell differentiation"/>
    <property type="evidence" value="ECO:0007669"/>
    <property type="project" value="TreeGrafter"/>
</dbReference>
<dbReference type="RefSeq" id="XP_068354361.1">
    <property type="nucleotide sequence ID" value="XM_068508261.1"/>
</dbReference>
<organism evidence="7 8">
    <name type="scientific">Tritrichomonas foetus</name>
    <dbReference type="NCBI Taxonomy" id="1144522"/>
    <lineage>
        <taxon>Eukaryota</taxon>
        <taxon>Metamonada</taxon>
        <taxon>Parabasalia</taxon>
        <taxon>Tritrichomonadida</taxon>
        <taxon>Tritrichomonadidae</taxon>
        <taxon>Tritrichomonas</taxon>
    </lineage>
</organism>
<dbReference type="GO" id="GO:0000978">
    <property type="term" value="F:RNA polymerase II cis-regulatory region sequence-specific DNA binding"/>
    <property type="evidence" value="ECO:0007669"/>
    <property type="project" value="TreeGrafter"/>
</dbReference>
<sequence>MYEPQGNYDQNPHQWQQHVIVNKSEPVESSITEDFEKEDTSHRPPNAFILYSQAMRSEAQRQNPTLSNTEVSRILGKMWKEVPNEIKLQYKQKAAKMQEDFKKLHPDYTYRKARRKRALNELLTKSSYGGYPGFPAPGMQDQMAMLQMMQGASPMYQQMLPQGMPGQNMPQGMGQGMQQGIGQNIGQSSVYSVQGSGQMVQQSQQQQQPQIPQQQQYQTQYQGFPAVPGMSQQPQGQNNGYY</sequence>
<dbReference type="InterPro" id="IPR050140">
    <property type="entry name" value="SRY-related_HMG-box_TF-like"/>
</dbReference>
<feature type="compositionally biased region" description="Polar residues" evidence="5">
    <location>
        <begin position="230"/>
        <end position="242"/>
    </location>
</feature>
<keyword evidence="4" id="KW-0539">Nucleus</keyword>
<dbReference type="PANTHER" id="PTHR10270">
    <property type="entry name" value="SOX TRANSCRIPTION FACTOR"/>
    <property type="match status" value="1"/>
</dbReference>
<evidence type="ECO:0000313" key="7">
    <source>
        <dbReference type="EMBL" id="OHT01225.1"/>
    </source>
</evidence>
<dbReference type="Pfam" id="PF00505">
    <property type="entry name" value="HMG_box"/>
    <property type="match status" value="1"/>
</dbReference>
<evidence type="ECO:0000256" key="5">
    <source>
        <dbReference type="SAM" id="MobiDB-lite"/>
    </source>
</evidence>
<dbReference type="Gene3D" id="1.10.30.10">
    <property type="entry name" value="High mobility group box domain"/>
    <property type="match status" value="1"/>
</dbReference>
<proteinExistence type="predicted"/>